<feature type="compositionally biased region" description="Basic and acidic residues" evidence="1">
    <location>
        <begin position="7"/>
        <end position="20"/>
    </location>
</feature>
<proteinExistence type="predicted"/>
<reference evidence="2 3" key="1">
    <citation type="journal article" date="2018" name="Sci. Rep.">
        <title>Comparative genomics provides insights into the lifestyle and reveals functional heterogeneity of dark septate endophytic fungi.</title>
        <authorList>
            <person name="Knapp D.G."/>
            <person name="Nemeth J.B."/>
            <person name="Barry K."/>
            <person name="Hainaut M."/>
            <person name="Henrissat B."/>
            <person name="Johnson J."/>
            <person name="Kuo A."/>
            <person name="Lim J.H.P."/>
            <person name="Lipzen A."/>
            <person name="Nolan M."/>
            <person name="Ohm R.A."/>
            <person name="Tamas L."/>
            <person name="Grigoriev I.V."/>
            <person name="Spatafora J.W."/>
            <person name="Nagy L.G."/>
            <person name="Kovacs G.M."/>
        </authorList>
    </citation>
    <scope>NUCLEOTIDE SEQUENCE [LARGE SCALE GENOMIC DNA]</scope>
    <source>
        <strain evidence="2 3">DSE2036</strain>
    </source>
</reference>
<feature type="region of interest" description="Disordered" evidence="1">
    <location>
        <begin position="103"/>
        <end position="159"/>
    </location>
</feature>
<evidence type="ECO:0000313" key="2">
    <source>
        <dbReference type="EMBL" id="PVH98560.1"/>
    </source>
</evidence>
<gene>
    <name evidence="2" type="ORF">DM02DRAFT_615759</name>
</gene>
<organism evidence="2 3">
    <name type="scientific">Periconia macrospinosa</name>
    <dbReference type="NCBI Taxonomy" id="97972"/>
    <lineage>
        <taxon>Eukaryota</taxon>
        <taxon>Fungi</taxon>
        <taxon>Dikarya</taxon>
        <taxon>Ascomycota</taxon>
        <taxon>Pezizomycotina</taxon>
        <taxon>Dothideomycetes</taxon>
        <taxon>Pleosporomycetidae</taxon>
        <taxon>Pleosporales</taxon>
        <taxon>Massarineae</taxon>
        <taxon>Periconiaceae</taxon>
        <taxon>Periconia</taxon>
    </lineage>
</organism>
<dbReference type="EMBL" id="KZ805411">
    <property type="protein sequence ID" value="PVH98560.1"/>
    <property type="molecule type" value="Genomic_DNA"/>
</dbReference>
<accession>A0A2V1DKB7</accession>
<sequence length="159" mass="17735">MPPNVDTTKKPKPADADKPKTLKKKRSVTEEQGESPTMKKAKKQSTNKTSDQKVQTQKVLNKDFEAQIDFVKEPGKLKLRMATLDNVRLRMGLSTSSSTVLILDRVNSITGGANGKEDGDGEEENKDDGRDEQGSEENNEGDDSDNSDRPWQYYRSDSI</sequence>
<feature type="region of interest" description="Disordered" evidence="1">
    <location>
        <begin position="1"/>
        <end position="56"/>
    </location>
</feature>
<protein>
    <submittedName>
        <fullName evidence="2">Uncharacterized protein</fullName>
    </submittedName>
</protein>
<feature type="compositionally biased region" description="Polar residues" evidence="1">
    <location>
        <begin position="46"/>
        <end position="56"/>
    </location>
</feature>
<evidence type="ECO:0000313" key="3">
    <source>
        <dbReference type="Proteomes" id="UP000244855"/>
    </source>
</evidence>
<keyword evidence="3" id="KW-1185">Reference proteome</keyword>
<evidence type="ECO:0000256" key="1">
    <source>
        <dbReference type="SAM" id="MobiDB-lite"/>
    </source>
</evidence>
<dbReference type="Proteomes" id="UP000244855">
    <property type="component" value="Unassembled WGS sequence"/>
</dbReference>
<name>A0A2V1DKB7_9PLEO</name>
<dbReference type="AlphaFoldDB" id="A0A2V1DKB7"/>
<feature type="compositionally biased region" description="Acidic residues" evidence="1">
    <location>
        <begin position="134"/>
        <end position="145"/>
    </location>
</feature>